<protein>
    <submittedName>
        <fullName evidence="2">Ribonuclease 3</fullName>
    </submittedName>
</protein>
<dbReference type="Gene3D" id="3.20.20.140">
    <property type="entry name" value="Metal-dependent hydrolases"/>
    <property type="match status" value="1"/>
</dbReference>
<dbReference type="SUPFAM" id="SSF89550">
    <property type="entry name" value="PHP domain-like"/>
    <property type="match status" value="1"/>
</dbReference>
<name>A0A101HGP8_9BACT</name>
<sequence length="340" mass="38947">MGKYNNLHCHTTNSDGQLTVQETIKFCEDNNVGAVAFTDHDSVLKDSDIKYLQSYKGPVRWVSGIELSVGEIPEIDKKLSLLHMVGLFVDPNNKELKKFCKRAQDSRRDRMQRIVKNLKSIDIHITEEDCLEASGGEAVGRPHIVQAIMKYESNVERMEELYLKMKADVDNNPIAKEKVRIIEEVGDRQKPYSIFLSRDSYIPNIYVDYLYRPTWDECVEVIRNAGGLAFLAHYSSVANKVDCEFVEKLIEDNRLDGIEVVYGLYMLKLDSKSSIELDKQQQELRDIAKRTGCHISGGSDAHDYENWEEFINTPEFAGKTVGFLDNILEKSDKDLGWYKS</sequence>
<dbReference type="GO" id="GO:0004534">
    <property type="term" value="F:5'-3' RNA exonuclease activity"/>
    <property type="evidence" value="ECO:0007669"/>
    <property type="project" value="TreeGrafter"/>
</dbReference>
<evidence type="ECO:0000313" key="3">
    <source>
        <dbReference type="Proteomes" id="UP000053904"/>
    </source>
</evidence>
<organism evidence="2 3">
    <name type="scientific">candidate division WS6 bacterium 34_10</name>
    <dbReference type="NCBI Taxonomy" id="1641389"/>
    <lineage>
        <taxon>Bacteria</taxon>
        <taxon>Candidatus Dojkabacteria</taxon>
    </lineage>
</organism>
<dbReference type="InterPro" id="IPR052018">
    <property type="entry name" value="PHP_domain"/>
</dbReference>
<dbReference type="EMBL" id="LGGO01000133">
    <property type="protein sequence ID" value="KUK76562.1"/>
    <property type="molecule type" value="Genomic_DNA"/>
</dbReference>
<gene>
    <name evidence="2" type="ORF">XD93_0844</name>
</gene>
<dbReference type="InterPro" id="IPR016195">
    <property type="entry name" value="Pol/histidinol_Pase-like"/>
</dbReference>
<reference evidence="3" key="1">
    <citation type="journal article" date="2015" name="MBio">
        <title>Genome-Resolved Metagenomic Analysis Reveals Roles for Candidate Phyla and Other Microbial Community Members in Biogeochemical Transformations in Oil Reservoirs.</title>
        <authorList>
            <person name="Hu P."/>
            <person name="Tom L."/>
            <person name="Singh A."/>
            <person name="Thomas B.C."/>
            <person name="Baker B.J."/>
            <person name="Piceno Y.M."/>
            <person name="Andersen G.L."/>
            <person name="Banfield J.F."/>
        </authorList>
    </citation>
    <scope>NUCLEOTIDE SEQUENCE [LARGE SCALE GENOMIC DNA]</scope>
</reference>
<dbReference type="Proteomes" id="UP000053904">
    <property type="component" value="Unassembled WGS sequence"/>
</dbReference>
<feature type="domain" description="Polymerase/histidinol phosphatase N-terminal" evidence="1">
    <location>
        <begin position="5"/>
        <end position="71"/>
    </location>
</feature>
<evidence type="ECO:0000259" key="1">
    <source>
        <dbReference type="SMART" id="SM00481"/>
    </source>
</evidence>
<dbReference type="InterPro" id="IPR004013">
    <property type="entry name" value="PHP_dom"/>
</dbReference>
<proteinExistence type="predicted"/>
<dbReference type="SMART" id="SM00481">
    <property type="entry name" value="POLIIIAc"/>
    <property type="match status" value="1"/>
</dbReference>
<comment type="caution">
    <text evidence="2">The sequence shown here is derived from an EMBL/GenBank/DDBJ whole genome shotgun (WGS) entry which is preliminary data.</text>
</comment>
<accession>A0A101HGP8</accession>
<dbReference type="Gene3D" id="1.10.150.650">
    <property type="match status" value="1"/>
</dbReference>
<dbReference type="Pfam" id="PF02811">
    <property type="entry name" value="PHP"/>
    <property type="match status" value="1"/>
</dbReference>
<dbReference type="PANTHER" id="PTHR42924:SF3">
    <property type="entry name" value="POLYMERASE_HISTIDINOL PHOSPHATASE N-TERMINAL DOMAIN-CONTAINING PROTEIN"/>
    <property type="match status" value="1"/>
</dbReference>
<dbReference type="PANTHER" id="PTHR42924">
    <property type="entry name" value="EXONUCLEASE"/>
    <property type="match status" value="1"/>
</dbReference>
<dbReference type="InterPro" id="IPR003141">
    <property type="entry name" value="Pol/His_phosphatase_N"/>
</dbReference>
<dbReference type="AlphaFoldDB" id="A0A101HGP8"/>
<evidence type="ECO:0000313" key="2">
    <source>
        <dbReference type="EMBL" id="KUK76562.1"/>
    </source>
</evidence>
<dbReference type="GO" id="GO:0035312">
    <property type="term" value="F:5'-3' DNA exonuclease activity"/>
    <property type="evidence" value="ECO:0007669"/>
    <property type="project" value="TreeGrafter"/>
</dbReference>